<evidence type="ECO:0000256" key="7">
    <source>
        <dbReference type="ARBA" id="ARBA00022679"/>
    </source>
</evidence>
<dbReference type="RefSeq" id="WP_262427414.1">
    <property type="nucleotide sequence ID" value="NZ_JACRTJ010000015.1"/>
</dbReference>
<protein>
    <recommendedName>
        <fullName evidence="3">16S rRNA (cytosine(967)-C(5))-methyltransferase</fullName>
        <ecNumber evidence="3">2.1.1.176</ecNumber>
    </recommendedName>
    <alternativeName>
        <fullName evidence="10">16S rRNA m5C967 methyltransferase</fullName>
    </alternativeName>
    <alternativeName>
        <fullName evidence="11">rRNA (cytosine-C(5)-)-methyltransferase RsmB</fullName>
    </alternativeName>
</protein>
<keyword evidence="9 13" id="KW-0694">RNA-binding</keyword>
<feature type="domain" description="SAM-dependent MTase RsmB/NOP-type" evidence="14">
    <location>
        <begin position="166"/>
        <end position="440"/>
    </location>
</feature>
<evidence type="ECO:0000256" key="2">
    <source>
        <dbReference type="ARBA" id="ARBA00004496"/>
    </source>
</evidence>
<keyword evidence="16" id="KW-1185">Reference proteome</keyword>
<dbReference type="Proteomes" id="UP000647491">
    <property type="component" value="Unassembled WGS sequence"/>
</dbReference>
<feature type="active site" description="Nucleophile" evidence="13">
    <location>
        <position position="378"/>
    </location>
</feature>
<accession>A0ABR7NS96</accession>
<dbReference type="InterPro" id="IPR023267">
    <property type="entry name" value="RCMT"/>
</dbReference>
<comment type="catalytic activity">
    <reaction evidence="12">
        <text>cytidine(967) in 16S rRNA + S-adenosyl-L-methionine = 5-methylcytidine(967) in 16S rRNA + S-adenosyl-L-homocysteine + H(+)</text>
        <dbReference type="Rhea" id="RHEA:42748"/>
        <dbReference type="Rhea" id="RHEA-COMP:10219"/>
        <dbReference type="Rhea" id="RHEA-COMP:10220"/>
        <dbReference type="ChEBI" id="CHEBI:15378"/>
        <dbReference type="ChEBI" id="CHEBI:57856"/>
        <dbReference type="ChEBI" id="CHEBI:59789"/>
        <dbReference type="ChEBI" id="CHEBI:74483"/>
        <dbReference type="ChEBI" id="CHEBI:82748"/>
        <dbReference type="EC" id="2.1.1.176"/>
    </reaction>
</comment>
<keyword evidence="4" id="KW-0963">Cytoplasm</keyword>
<sequence length="442" mass="49284">MTKTDPREITLDILLEVLEEGRLGHLVLNQALLKYQYLEKQDRSFITKLTEGTLERLILLDAALDRFSKTKTEKMKPMIRTILRMSAYQILFMDRVPDAAVCNEAVKLAKKRKFQGLSGFVNGVLRTLSREKGKLEFTDPSVRFSIPGWMLSMWESDYGKEKAEQIAASFLKERPLTVRFNTSRASVEEILKSLESQGIAAEPTGFLDTVYSISGYDHLEAVEAFYEGLMTVQDPSSALAAHLAGIKAGDTVLDICSAPGGKTLHAADLLKGTGRVEARDLTEYKISLVEQNLFRCGFANVETKVWDARIFDPEMEEKADVVLADLPCSGLGIIGKKPDIKLRLKKEDLGELASLQREILSAASRYVKPGGTLLYSTCTVDRAENEENAAWILENLPFHKKDITGRLPGSLQADCRENQIQLLPGIHGCDGFFLAAFEKNRE</sequence>
<evidence type="ECO:0000256" key="3">
    <source>
        <dbReference type="ARBA" id="ARBA00012140"/>
    </source>
</evidence>
<dbReference type="PANTHER" id="PTHR22807">
    <property type="entry name" value="NOP2 YEAST -RELATED NOL1/NOP2/FMU SUN DOMAIN-CONTAINING"/>
    <property type="match status" value="1"/>
</dbReference>
<dbReference type="NCBIfam" id="NF011494">
    <property type="entry name" value="PRK14902.1"/>
    <property type="match status" value="1"/>
</dbReference>
<dbReference type="InterPro" id="IPR054728">
    <property type="entry name" value="RsmB-like_ferredoxin"/>
</dbReference>
<dbReference type="PROSITE" id="PS51686">
    <property type="entry name" value="SAM_MT_RSMB_NOP"/>
    <property type="match status" value="1"/>
</dbReference>
<keyword evidence="7 13" id="KW-0808">Transferase</keyword>
<keyword evidence="5" id="KW-0698">rRNA processing</keyword>
<feature type="binding site" evidence="13">
    <location>
        <position position="307"/>
    </location>
    <ligand>
        <name>S-adenosyl-L-methionine</name>
        <dbReference type="ChEBI" id="CHEBI:59789"/>
    </ligand>
</feature>
<keyword evidence="6 13" id="KW-0489">Methyltransferase</keyword>
<dbReference type="GO" id="GO:0032259">
    <property type="term" value="P:methylation"/>
    <property type="evidence" value="ECO:0007669"/>
    <property type="project" value="UniProtKB-KW"/>
</dbReference>
<dbReference type="InterPro" id="IPR004573">
    <property type="entry name" value="rRNA_ssu_MeTfrase_B"/>
</dbReference>
<dbReference type="CDD" id="cd02440">
    <property type="entry name" value="AdoMet_MTases"/>
    <property type="match status" value="1"/>
</dbReference>
<evidence type="ECO:0000256" key="4">
    <source>
        <dbReference type="ARBA" id="ARBA00022490"/>
    </source>
</evidence>
<evidence type="ECO:0000256" key="5">
    <source>
        <dbReference type="ARBA" id="ARBA00022552"/>
    </source>
</evidence>
<dbReference type="EC" id="2.1.1.176" evidence="3"/>
<dbReference type="SUPFAM" id="SSF53335">
    <property type="entry name" value="S-adenosyl-L-methionine-dependent methyltransferases"/>
    <property type="match status" value="1"/>
</dbReference>
<evidence type="ECO:0000256" key="8">
    <source>
        <dbReference type="ARBA" id="ARBA00022691"/>
    </source>
</evidence>
<evidence type="ECO:0000259" key="14">
    <source>
        <dbReference type="PROSITE" id="PS51686"/>
    </source>
</evidence>
<dbReference type="NCBIfam" id="TIGR00563">
    <property type="entry name" value="rsmB"/>
    <property type="match status" value="1"/>
</dbReference>
<feature type="binding site" evidence="13">
    <location>
        <position position="325"/>
    </location>
    <ligand>
        <name>S-adenosyl-L-methionine</name>
        <dbReference type="ChEBI" id="CHEBI:59789"/>
    </ligand>
</feature>
<dbReference type="PANTHER" id="PTHR22807:SF53">
    <property type="entry name" value="RIBOSOMAL RNA SMALL SUBUNIT METHYLTRANSFERASE B-RELATED"/>
    <property type="match status" value="1"/>
</dbReference>
<organism evidence="15 16">
    <name type="scientific">Enterocloster hominis</name>
    <name type="common">ex Liu et al. 2021</name>
    <dbReference type="NCBI Taxonomy" id="2763663"/>
    <lineage>
        <taxon>Bacteria</taxon>
        <taxon>Bacillati</taxon>
        <taxon>Bacillota</taxon>
        <taxon>Clostridia</taxon>
        <taxon>Lachnospirales</taxon>
        <taxon>Lachnospiraceae</taxon>
        <taxon>Enterocloster</taxon>
    </lineage>
</organism>
<evidence type="ECO:0000256" key="13">
    <source>
        <dbReference type="PROSITE-ProRule" id="PRU01023"/>
    </source>
</evidence>
<dbReference type="InterPro" id="IPR006027">
    <property type="entry name" value="NusB_RsmB_TIM44"/>
</dbReference>
<evidence type="ECO:0000256" key="10">
    <source>
        <dbReference type="ARBA" id="ARBA00030399"/>
    </source>
</evidence>
<dbReference type="PRINTS" id="PR02008">
    <property type="entry name" value="RCMTFAMILY"/>
</dbReference>
<evidence type="ECO:0000256" key="1">
    <source>
        <dbReference type="ARBA" id="ARBA00002724"/>
    </source>
</evidence>
<keyword evidence="8 13" id="KW-0949">S-adenosyl-L-methionine</keyword>
<comment type="subcellular location">
    <subcellularLocation>
        <location evidence="2">Cytoplasm</location>
    </subcellularLocation>
</comment>
<feature type="binding site" evidence="13">
    <location>
        <begin position="256"/>
        <end position="262"/>
    </location>
    <ligand>
        <name>S-adenosyl-L-methionine</name>
        <dbReference type="ChEBI" id="CHEBI:59789"/>
    </ligand>
</feature>
<gene>
    <name evidence="15" type="primary">rsmB</name>
    <name evidence="15" type="ORF">H8708_07090</name>
</gene>
<dbReference type="InterPro" id="IPR035926">
    <property type="entry name" value="NusB-like_sf"/>
</dbReference>
<dbReference type="InterPro" id="IPR029063">
    <property type="entry name" value="SAM-dependent_MTases_sf"/>
</dbReference>
<dbReference type="InterPro" id="IPR001678">
    <property type="entry name" value="MeTrfase_RsmB-F_NOP2_dom"/>
</dbReference>
<feature type="binding site" evidence="13">
    <location>
        <position position="280"/>
    </location>
    <ligand>
        <name>S-adenosyl-L-methionine</name>
        <dbReference type="ChEBI" id="CHEBI:59789"/>
    </ligand>
</feature>
<evidence type="ECO:0000313" key="16">
    <source>
        <dbReference type="Proteomes" id="UP000647491"/>
    </source>
</evidence>
<evidence type="ECO:0000256" key="12">
    <source>
        <dbReference type="ARBA" id="ARBA00047283"/>
    </source>
</evidence>
<evidence type="ECO:0000256" key="6">
    <source>
        <dbReference type="ARBA" id="ARBA00022603"/>
    </source>
</evidence>
<dbReference type="Pfam" id="PF01189">
    <property type="entry name" value="Methyltr_RsmB-F"/>
    <property type="match status" value="1"/>
</dbReference>
<reference evidence="15 16" key="1">
    <citation type="submission" date="2020-08" db="EMBL/GenBank/DDBJ databases">
        <title>Genome public.</title>
        <authorList>
            <person name="Liu C."/>
            <person name="Sun Q."/>
        </authorList>
    </citation>
    <scope>NUCLEOTIDE SEQUENCE [LARGE SCALE GENOMIC DNA]</scope>
    <source>
        <strain evidence="15 16">BX10</strain>
    </source>
</reference>
<dbReference type="Pfam" id="PF22458">
    <property type="entry name" value="RsmF-B_ferredox"/>
    <property type="match status" value="1"/>
</dbReference>
<comment type="function">
    <text evidence="1">Specifically methylates the cytosine at position 967 (m5C967) of 16S rRNA.</text>
</comment>
<evidence type="ECO:0000256" key="9">
    <source>
        <dbReference type="ARBA" id="ARBA00022884"/>
    </source>
</evidence>
<dbReference type="GO" id="GO:0008168">
    <property type="term" value="F:methyltransferase activity"/>
    <property type="evidence" value="ECO:0007669"/>
    <property type="project" value="UniProtKB-KW"/>
</dbReference>
<proteinExistence type="inferred from homology"/>
<comment type="caution">
    <text evidence="15">The sequence shown here is derived from an EMBL/GenBank/DDBJ whole genome shotgun (WGS) entry which is preliminary data.</text>
</comment>
<dbReference type="SUPFAM" id="SSF48013">
    <property type="entry name" value="NusB-like"/>
    <property type="match status" value="1"/>
</dbReference>
<evidence type="ECO:0000313" key="15">
    <source>
        <dbReference type="EMBL" id="MBC8598995.1"/>
    </source>
</evidence>
<name>A0ABR7NS96_9FIRM</name>
<comment type="similarity">
    <text evidence="13">Belongs to the class I-like SAM-binding methyltransferase superfamily. RsmB/NOP family.</text>
</comment>
<dbReference type="Pfam" id="PF01029">
    <property type="entry name" value="NusB"/>
    <property type="match status" value="1"/>
</dbReference>
<dbReference type="EMBL" id="JACRTJ010000015">
    <property type="protein sequence ID" value="MBC8598995.1"/>
    <property type="molecule type" value="Genomic_DNA"/>
</dbReference>
<evidence type="ECO:0000256" key="11">
    <source>
        <dbReference type="ARBA" id="ARBA00031088"/>
    </source>
</evidence>
<dbReference type="Gene3D" id="3.40.50.150">
    <property type="entry name" value="Vaccinia Virus protein VP39"/>
    <property type="match status" value="1"/>
</dbReference>
<dbReference type="InterPro" id="IPR049560">
    <property type="entry name" value="MeTrfase_RsmB-F_NOP2_cat"/>
</dbReference>
<dbReference type="Gene3D" id="1.10.940.10">
    <property type="entry name" value="NusB-like"/>
    <property type="match status" value="1"/>
</dbReference>